<sequence length="61" mass="7149">MTPRLTAEAFFKVQFAHVSTFGRRGENVRVVFLQWCTVAWSFSEEVKATRSQFQICRPLRP</sequence>
<protein>
    <submittedName>
        <fullName evidence="1">Uncharacterized protein</fullName>
    </submittedName>
</protein>
<reference evidence="1" key="2">
    <citation type="journal article" date="2015" name="Fish Shellfish Immunol.">
        <title>Early steps in the European eel (Anguilla anguilla)-Vibrio vulnificus interaction in the gills: Role of the RtxA13 toxin.</title>
        <authorList>
            <person name="Callol A."/>
            <person name="Pajuelo D."/>
            <person name="Ebbesson L."/>
            <person name="Teles M."/>
            <person name="MacKenzie S."/>
            <person name="Amaro C."/>
        </authorList>
    </citation>
    <scope>NUCLEOTIDE SEQUENCE</scope>
</reference>
<evidence type="ECO:0000313" key="1">
    <source>
        <dbReference type="EMBL" id="JAH07599.1"/>
    </source>
</evidence>
<name>A0A0E9PSX1_ANGAN</name>
<accession>A0A0E9PSX1</accession>
<organism evidence="1">
    <name type="scientific">Anguilla anguilla</name>
    <name type="common">European freshwater eel</name>
    <name type="synonym">Muraena anguilla</name>
    <dbReference type="NCBI Taxonomy" id="7936"/>
    <lineage>
        <taxon>Eukaryota</taxon>
        <taxon>Metazoa</taxon>
        <taxon>Chordata</taxon>
        <taxon>Craniata</taxon>
        <taxon>Vertebrata</taxon>
        <taxon>Euteleostomi</taxon>
        <taxon>Actinopterygii</taxon>
        <taxon>Neopterygii</taxon>
        <taxon>Teleostei</taxon>
        <taxon>Anguilliformes</taxon>
        <taxon>Anguillidae</taxon>
        <taxon>Anguilla</taxon>
    </lineage>
</organism>
<dbReference type="AlphaFoldDB" id="A0A0E9PSX1"/>
<reference evidence="1" key="1">
    <citation type="submission" date="2014-11" db="EMBL/GenBank/DDBJ databases">
        <authorList>
            <person name="Amaro Gonzalez C."/>
        </authorList>
    </citation>
    <scope>NUCLEOTIDE SEQUENCE</scope>
</reference>
<proteinExistence type="predicted"/>
<dbReference type="EMBL" id="GBXM01100978">
    <property type="protein sequence ID" value="JAH07599.1"/>
    <property type="molecule type" value="Transcribed_RNA"/>
</dbReference>